<dbReference type="Proteomes" id="UP000809789">
    <property type="component" value="Unassembled WGS sequence"/>
</dbReference>
<comment type="cofactor">
    <cofactor evidence="1">
        <name>FAD</name>
        <dbReference type="ChEBI" id="CHEBI:57692"/>
    </cofactor>
</comment>
<keyword evidence="4" id="KW-0274">FAD</keyword>
<proteinExistence type="inferred from homology"/>
<evidence type="ECO:0000256" key="1">
    <source>
        <dbReference type="ARBA" id="ARBA00001974"/>
    </source>
</evidence>
<reference evidence="8" key="1">
    <citation type="submission" date="2021-07" db="EMBL/GenBank/DDBJ databases">
        <title>Elsinoe batatas strain:CRI-CJ2 Genome sequencing and assembly.</title>
        <authorList>
            <person name="Huang L."/>
        </authorList>
    </citation>
    <scope>NUCLEOTIDE SEQUENCE</scope>
    <source>
        <strain evidence="8">CRI-CJ2</strain>
    </source>
</reference>
<protein>
    <submittedName>
        <fullName evidence="8">Uncharacterized protein</fullName>
    </submittedName>
</protein>
<dbReference type="SUPFAM" id="SSF51905">
    <property type="entry name" value="FAD/NAD(P)-binding domain"/>
    <property type="match status" value="2"/>
</dbReference>
<evidence type="ECO:0000313" key="8">
    <source>
        <dbReference type="EMBL" id="KAG8626072.1"/>
    </source>
</evidence>
<evidence type="ECO:0000256" key="7">
    <source>
        <dbReference type="SAM" id="MobiDB-lite"/>
    </source>
</evidence>
<dbReference type="GO" id="GO:0016491">
    <property type="term" value="F:oxidoreductase activity"/>
    <property type="evidence" value="ECO:0007669"/>
    <property type="project" value="UniProtKB-KW"/>
</dbReference>
<evidence type="ECO:0000313" key="9">
    <source>
        <dbReference type="Proteomes" id="UP000809789"/>
    </source>
</evidence>
<dbReference type="Gene3D" id="3.50.50.60">
    <property type="entry name" value="FAD/NAD(P)-binding domain"/>
    <property type="match status" value="2"/>
</dbReference>
<dbReference type="PANTHER" id="PTHR43098:SF2">
    <property type="entry name" value="FAD-BINDING MONOOXYGENASE AUSB-RELATED"/>
    <property type="match status" value="1"/>
</dbReference>
<evidence type="ECO:0000256" key="2">
    <source>
        <dbReference type="ARBA" id="ARBA00010139"/>
    </source>
</evidence>
<comment type="similarity">
    <text evidence="2">Belongs to the FAD-binding monooxygenase family.</text>
</comment>
<dbReference type="OrthoDB" id="66881at2759"/>
<evidence type="ECO:0000256" key="6">
    <source>
        <dbReference type="ARBA" id="ARBA00023002"/>
    </source>
</evidence>
<gene>
    <name evidence="8" type="ORF">KVT40_006473</name>
</gene>
<comment type="caution">
    <text evidence="8">The sequence shown here is derived from an EMBL/GenBank/DDBJ whole genome shotgun (WGS) entry which is preliminary data.</text>
</comment>
<dbReference type="InterPro" id="IPR050775">
    <property type="entry name" value="FAD-binding_Monooxygenases"/>
</dbReference>
<keyword evidence="9" id="KW-1185">Reference proteome</keyword>
<accession>A0A8K0PEZ5</accession>
<feature type="region of interest" description="Disordered" evidence="7">
    <location>
        <begin position="298"/>
        <end position="317"/>
    </location>
</feature>
<evidence type="ECO:0000256" key="3">
    <source>
        <dbReference type="ARBA" id="ARBA00022630"/>
    </source>
</evidence>
<dbReference type="AlphaFoldDB" id="A0A8K0PEZ5"/>
<dbReference type="EMBL" id="JAESVG020000007">
    <property type="protein sequence ID" value="KAG8626072.1"/>
    <property type="molecule type" value="Genomic_DNA"/>
</dbReference>
<feature type="compositionally biased region" description="Basic and acidic residues" evidence="7">
    <location>
        <begin position="300"/>
        <end position="312"/>
    </location>
</feature>
<organism evidence="8 9">
    <name type="scientific">Elsinoe batatas</name>
    <dbReference type="NCBI Taxonomy" id="2601811"/>
    <lineage>
        <taxon>Eukaryota</taxon>
        <taxon>Fungi</taxon>
        <taxon>Dikarya</taxon>
        <taxon>Ascomycota</taxon>
        <taxon>Pezizomycotina</taxon>
        <taxon>Dothideomycetes</taxon>
        <taxon>Dothideomycetidae</taxon>
        <taxon>Myriangiales</taxon>
        <taxon>Elsinoaceae</taxon>
        <taxon>Elsinoe</taxon>
    </lineage>
</organism>
<keyword evidence="6" id="KW-0560">Oxidoreductase</keyword>
<keyword evidence="5" id="KW-0521">NADP</keyword>
<sequence>MSVPLPIPPQPADVADQAAKAQEHAMRIQARYAEERDRRVKDEGLGQYIDLIKSDKFKHYAEDPWVDRNKPGKRPPKDNCKALILGAGYAALLFAVRLVEVGFDPKDILFVDSAGGFGGTWYWNRYPGLMCDVESYIYMPLLEETGYMPKHKYSYGPELREHAERIAAKWNLTDQLVPSATIKESTWDDATSTWSTTVHLDRFSETTTITSNFVLLASGILNTPKIPSIPGIGTFEGHIFHTARWDYNYCGGTPEDQTLPNLHDKKIAIIGTGATAIQVVPGLAPKCAHLTVFQRTPSAVDERNQRPTDPSEWHSTIASTPGWQRARMANYSSYLSNLPEKPAQNLVDDGWTHFPSYSALVGGPACANLTPETIGPHIAKMHALDFPRQERVRARVDAIVKDRATAEALKPWYPGWCKRPCFHDEYLPTFNRANVTLVDTAGRGVERFIPSGVVFDGQEHPVDLVVMSTGFNSPAVGNPASKAGVKITGRNGLTMDAKWAAGVGTLHGVVTRGLPNCFFPGPTQAGASANHVCTLDVITRHVAHIISKAMGRAGEGEKVVIEPSVEGEEGWTGRIMGQAISYAVLVGCTPNYLNSEGEADREKSMEEKMKGARAAGWSRGLLDYEKVLGEWEGAGKLEGLVVEVKA</sequence>
<dbReference type="InterPro" id="IPR036188">
    <property type="entry name" value="FAD/NAD-bd_sf"/>
</dbReference>
<evidence type="ECO:0000256" key="4">
    <source>
        <dbReference type="ARBA" id="ARBA00022827"/>
    </source>
</evidence>
<name>A0A8K0PEZ5_9PEZI</name>
<evidence type="ECO:0000256" key="5">
    <source>
        <dbReference type="ARBA" id="ARBA00022857"/>
    </source>
</evidence>
<dbReference type="PANTHER" id="PTHR43098">
    <property type="entry name" value="L-ORNITHINE N(5)-MONOOXYGENASE-RELATED"/>
    <property type="match status" value="1"/>
</dbReference>
<keyword evidence="3" id="KW-0285">Flavoprotein</keyword>